<evidence type="ECO:0000256" key="7">
    <source>
        <dbReference type="ARBA" id="ARBA00022553"/>
    </source>
</evidence>
<dbReference type="OrthoDB" id="5346094at2759"/>
<evidence type="ECO:0000313" key="24">
    <source>
        <dbReference type="Proteomes" id="UP000494040"/>
    </source>
</evidence>
<dbReference type="GO" id="GO:0000978">
    <property type="term" value="F:RNA polymerase II cis-regulatory region sequence-specific DNA binding"/>
    <property type="evidence" value="ECO:0007669"/>
    <property type="project" value="TreeGrafter"/>
</dbReference>
<protein>
    <recommendedName>
        <fullName evidence="19">Nuclear factor of activated T-cells 5</fullName>
    </recommendedName>
    <alternativeName>
        <fullName evidence="20">T-cell transcription factor NFAT5</fullName>
    </alternativeName>
</protein>
<keyword evidence="8" id="KW-0227">DNA damage</keyword>
<dbReference type="GO" id="GO:0005634">
    <property type="term" value="C:nucleus"/>
    <property type="evidence" value="ECO:0007669"/>
    <property type="project" value="UniProtKB-SubCell"/>
</dbReference>
<keyword evidence="6" id="KW-1017">Isopeptide bond</keyword>
<dbReference type="Gene3D" id="2.60.40.10">
    <property type="entry name" value="Immunoglobulins"/>
    <property type="match status" value="1"/>
</dbReference>
<keyword evidence="24" id="KW-1185">Reference proteome</keyword>
<comment type="subunit">
    <text evidence="18">Homodimer when bound to DNA, completely encircles its DNA target. Interacts with CIDEC; this interaction is direct and retains NFAT5 in the cytoplasm. Does not bind with Fos and Jun transcription factors. Interacts with DDX5 and DDX17; this interaction leads to DDX5/DDX17 recruitment to LNC2 and S100A4 promoters and NFAT5-mediated DDX5/DDX17-enhanced transactivation.</text>
</comment>
<keyword evidence="9" id="KW-0013">ADP-ribosylation</keyword>
<reference evidence="23" key="1">
    <citation type="submission" date="2022-01" db="UniProtKB">
        <authorList>
            <consortium name="EnsemblMetazoa"/>
        </authorList>
    </citation>
    <scope>IDENTIFICATION</scope>
</reference>
<dbReference type="InterPro" id="IPR008967">
    <property type="entry name" value="p53-like_TF_DNA-bd_sf"/>
</dbReference>
<comment type="subcellular location">
    <subcellularLocation>
        <location evidence="2">Chromosome</location>
    </subcellularLocation>
    <subcellularLocation>
        <location evidence="3">Cytoplasm</location>
    </subcellularLocation>
    <subcellularLocation>
        <location evidence="1">Nucleus</location>
    </subcellularLocation>
</comment>
<keyword evidence="13" id="KW-0238">DNA-binding</keyword>
<dbReference type="FunFam" id="2.60.40.10:FF:000174">
    <property type="entry name" value="Nuclear factor of activated T-cells 5, tonicity-responsive"/>
    <property type="match status" value="1"/>
</dbReference>
<dbReference type="GO" id="GO:0000981">
    <property type="term" value="F:DNA-binding transcription factor activity, RNA polymerase II-specific"/>
    <property type="evidence" value="ECO:0007669"/>
    <property type="project" value="TreeGrafter"/>
</dbReference>
<dbReference type="InterPro" id="IPR032397">
    <property type="entry name" value="RHD_dimer"/>
</dbReference>
<dbReference type="GO" id="GO:0048731">
    <property type="term" value="P:system development"/>
    <property type="evidence" value="ECO:0007669"/>
    <property type="project" value="UniProtKB-ARBA"/>
</dbReference>
<keyword evidence="10" id="KW-0832">Ubl conjugation</keyword>
<dbReference type="InterPro" id="IPR014756">
    <property type="entry name" value="Ig_E-set"/>
</dbReference>
<feature type="domain" description="RHD" evidence="22">
    <location>
        <begin position="166"/>
        <end position="337"/>
    </location>
</feature>
<evidence type="ECO:0000256" key="14">
    <source>
        <dbReference type="ARBA" id="ARBA00023159"/>
    </source>
</evidence>
<feature type="compositionally biased region" description="Polar residues" evidence="21">
    <location>
        <begin position="7"/>
        <end position="24"/>
    </location>
</feature>
<evidence type="ECO:0000259" key="22">
    <source>
        <dbReference type="PROSITE" id="PS50254"/>
    </source>
</evidence>
<dbReference type="FunFam" id="2.60.40.340:FF:000002">
    <property type="entry name" value="Nuclear factor of activated T-cells 5, tonicity-responsive"/>
    <property type="match status" value="1"/>
</dbReference>
<evidence type="ECO:0000256" key="20">
    <source>
        <dbReference type="ARBA" id="ARBA00080722"/>
    </source>
</evidence>
<evidence type="ECO:0000256" key="15">
    <source>
        <dbReference type="ARBA" id="ARBA00023163"/>
    </source>
</evidence>
<evidence type="ECO:0000256" key="19">
    <source>
        <dbReference type="ARBA" id="ARBA00072227"/>
    </source>
</evidence>
<evidence type="ECO:0000313" key="23">
    <source>
        <dbReference type="EnsemblMetazoa" id="XP_014259580.1"/>
    </source>
</evidence>
<sequence>MLLKYNKFQQRTKLSASGKAQRSTGNVKAANGKGKGQRKNIKGVANKRIKSIVNKRDEVPSITVDPCDNSNDSGLGFDHHLEFAVPRTTQTSFFEPEYCWTGETKRQRLDVKLECDNANDNFTFTQTRIVQPPAVVPICQRESKNVSTGKGKRNGQLFVSQSVGVSRDGKVQLQILSQPEMQHRARYQTEGSRGAVKDRTGNSFPIVKLTGYNKPATLEVYIGTDQGRVAPHMFYQACRVSGKNSTPCVEKKVNGTVLIEIELDPSKDMIATCDCVGILKERNVDVEHRFPEESSGRSKKKSTRCRMVFRTVITNDDNIPETLQVTSQPIICTQPPGVPEICKKSLSSCPAAGGLELFILGKNFLKDTKVVFSEGEFGTDSYWEAFVQPDKEFLQQSHLVCVVPAYRQEHIKESVAVRLNVISSERSSEAHTFMYTPIGTSHMQALTQEPNIVNRAIAPTISSVPAFPGQNLLLGMPLMIPPNHISMASPPFVADDTAKCKEEKDIPPVMLMPPPTVLPSRRGSQPMIISESSVELKREAESPSPTQTIPVTADLSTSQTPSMATLRRFVSTPNTPLPALSVETYFSRIENKQIATDTSSPLHPQKSPTINMILSSRKISPTLNSVYTPPISQQTVLLQNGIASDDILRPQTLQDQITASIIANREQEAAKLDAFVNSTAENHLNSPQSLETSQPSAIPKQEIILNDVLSDVTPVPMQTSPLNLNTNETLSPSALVSMKHMVPMDSKIPSTTLPICTLPQSSLPINTAMLTNSLVNESGDLILNQSFSSGKDIRTVTDTISINGSSISTTNFNDANVTQVTTSPDLIMNAVVNDLSNCPQFTSGQELPMQSSIKECIATQSQLQDPLILPSVFPTTTSANNSSINNPMNTDFIGSQPLRESSQSLSSPSQFSGNLLNTNYVQDAVIRNKETTQQVENSLSPRADNKFTSDIVFSPTNVNDNLNVTLKTTQSSPQFTQDIVFTSTPELPIGREAISGIANSGFQTVTENVDIKPELFSSELNNSSFQGGRNGQDPILTGTQSLNITNTKLEPEQTTSTNTFQSEVILNSFTTSDGPSAISIQRKSIDQHIPTTVISASQVIENRTAEIPKVVQNGGTAQVKKCEEGIPLPQELTQMSEHDLLSYINPSCFDQV</sequence>
<evidence type="ECO:0000256" key="2">
    <source>
        <dbReference type="ARBA" id="ARBA00004286"/>
    </source>
</evidence>
<comment type="function">
    <text evidence="17">Transcription factor involved, among others, in the transcriptional regulation of osmoprotective and inflammatory genes. Binds the DNA consensus sequence 5'-[ACT][AG]TGGAAA[CAT]A[TA][ATC][CA][ATG][GT][GAC][CG][CT]-3'. Mediates the transcriptional response to hypertonicity. Positively regulates the transcription of LCN2 and S100A4 genes; optimal transactivation of these genes requires the presence of DDX5/DDX17. Also involved in the DNA damage response by preventing formation of R-loops; R-loops are composed of a DNA:RNA hybrid and the associated non-template single-stranded DNA.</text>
</comment>
<dbReference type="InterPro" id="IPR002909">
    <property type="entry name" value="IPT_dom"/>
</dbReference>
<keyword evidence="4" id="KW-0158">Chromosome</keyword>
<evidence type="ECO:0000256" key="5">
    <source>
        <dbReference type="ARBA" id="ARBA00022490"/>
    </source>
</evidence>
<dbReference type="GO" id="GO:1902531">
    <property type="term" value="P:regulation of intracellular signal transduction"/>
    <property type="evidence" value="ECO:0007669"/>
    <property type="project" value="UniProtKB-ARBA"/>
</dbReference>
<dbReference type="AlphaFoldDB" id="A0A8I6TKB2"/>
<dbReference type="InterPro" id="IPR037059">
    <property type="entry name" value="RHD_DNA_bind_dom_sf"/>
</dbReference>
<dbReference type="Pfam" id="PF00554">
    <property type="entry name" value="RHD_DNA_bind"/>
    <property type="match status" value="1"/>
</dbReference>
<evidence type="ECO:0000256" key="6">
    <source>
        <dbReference type="ARBA" id="ARBA00022499"/>
    </source>
</evidence>
<evidence type="ECO:0000256" key="10">
    <source>
        <dbReference type="ARBA" id="ARBA00022843"/>
    </source>
</evidence>
<dbReference type="KEGG" id="clec:106672568"/>
<dbReference type="InterPro" id="IPR013783">
    <property type="entry name" value="Ig-like_fold"/>
</dbReference>
<evidence type="ECO:0000256" key="1">
    <source>
        <dbReference type="ARBA" id="ARBA00004123"/>
    </source>
</evidence>
<dbReference type="GO" id="GO:0005694">
    <property type="term" value="C:chromosome"/>
    <property type="evidence" value="ECO:0007669"/>
    <property type="project" value="UniProtKB-SubCell"/>
</dbReference>
<evidence type="ECO:0000256" key="3">
    <source>
        <dbReference type="ARBA" id="ARBA00004496"/>
    </source>
</evidence>
<dbReference type="GO" id="GO:0048468">
    <property type="term" value="P:cell development"/>
    <property type="evidence" value="ECO:0007669"/>
    <property type="project" value="UniProtKB-ARBA"/>
</dbReference>
<dbReference type="PANTHER" id="PTHR12533:SF7">
    <property type="entry name" value="NFAT NUCLEAR FACTOR, ISOFORM B"/>
    <property type="match status" value="1"/>
</dbReference>
<evidence type="ECO:0000256" key="17">
    <source>
        <dbReference type="ARBA" id="ARBA00055141"/>
    </source>
</evidence>
<keyword evidence="7" id="KW-0597">Phosphoprotein</keyword>
<dbReference type="InterPro" id="IPR011539">
    <property type="entry name" value="RHD_DNA_bind_dom"/>
</dbReference>
<dbReference type="EnsemblMetazoa" id="XM_014404094.2">
    <property type="protein sequence ID" value="XP_014259580.1"/>
    <property type="gene ID" value="LOC106672568"/>
</dbReference>
<dbReference type="Pfam" id="PF16179">
    <property type="entry name" value="RHD_dimer"/>
    <property type="match status" value="1"/>
</dbReference>
<proteinExistence type="predicted"/>
<dbReference type="InterPro" id="IPR008366">
    <property type="entry name" value="NFAT"/>
</dbReference>
<keyword evidence="11" id="KW-0007">Acetylation</keyword>
<dbReference type="PANTHER" id="PTHR12533">
    <property type="entry name" value="NFAT"/>
    <property type="match status" value="1"/>
</dbReference>
<name>A0A8I6TKB2_CIMLE</name>
<evidence type="ECO:0000256" key="9">
    <source>
        <dbReference type="ARBA" id="ARBA00022765"/>
    </source>
</evidence>
<dbReference type="CTD" id="32321"/>
<evidence type="ECO:0000256" key="13">
    <source>
        <dbReference type="ARBA" id="ARBA00023125"/>
    </source>
</evidence>
<evidence type="ECO:0000256" key="8">
    <source>
        <dbReference type="ARBA" id="ARBA00022763"/>
    </source>
</evidence>
<feature type="region of interest" description="Disordered" evidence="21">
    <location>
        <begin position="535"/>
        <end position="560"/>
    </location>
</feature>
<keyword evidence="16" id="KW-0539">Nucleus</keyword>
<dbReference type="Proteomes" id="UP000494040">
    <property type="component" value="Unassembled WGS sequence"/>
</dbReference>
<dbReference type="SUPFAM" id="SSF81296">
    <property type="entry name" value="E set domains"/>
    <property type="match status" value="1"/>
</dbReference>
<dbReference type="PROSITE" id="PS50254">
    <property type="entry name" value="REL_2"/>
    <property type="match status" value="1"/>
</dbReference>
<organism evidence="23 24">
    <name type="scientific">Cimex lectularius</name>
    <name type="common">Bed bug</name>
    <name type="synonym">Acanthia lectularia</name>
    <dbReference type="NCBI Taxonomy" id="79782"/>
    <lineage>
        <taxon>Eukaryota</taxon>
        <taxon>Metazoa</taxon>
        <taxon>Ecdysozoa</taxon>
        <taxon>Arthropoda</taxon>
        <taxon>Hexapoda</taxon>
        <taxon>Insecta</taxon>
        <taxon>Pterygota</taxon>
        <taxon>Neoptera</taxon>
        <taxon>Paraneoptera</taxon>
        <taxon>Hemiptera</taxon>
        <taxon>Heteroptera</taxon>
        <taxon>Panheteroptera</taxon>
        <taxon>Cimicomorpha</taxon>
        <taxon>Cimicidae</taxon>
        <taxon>Cimex</taxon>
    </lineage>
</organism>
<dbReference type="GeneID" id="106672568"/>
<dbReference type="GO" id="GO:0006974">
    <property type="term" value="P:DNA damage response"/>
    <property type="evidence" value="ECO:0007669"/>
    <property type="project" value="UniProtKB-KW"/>
</dbReference>
<evidence type="ECO:0000256" key="11">
    <source>
        <dbReference type="ARBA" id="ARBA00022990"/>
    </source>
</evidence>
<evidence type="ECO:0000256" key="4">
    <source>
        <dbReference type="ARBA" id="ARBA00022454"/>
    </source>
</evidence>
<dbReference type="GO" id="GO:0005737">
    <property type="term" value="C:cytoplasm"/>
    <property type="evidence" value="ECO:0007669"/>
    <property type="project" value="UniProtKB-SubCell"/>
</dbReference>
<dbReference type="Gene3D" id="2.60.40.340">
    <property type="entry name" value="Rel homology domain (RHD), DNA-binding domain"/>
    <property type="match status" value="1"/>
</dbReference>
<keyword evidence="15" id="KW-0804">Transcription</keyword>
<keyword evidence="14" id="KW-0010">Activator</keyword>
<keyword evidence="5" id="KW-0963">Cytoplasm</keyword>
<evidence type="ECO:0000256" key="16">
    <source>
        <dbReference type="ARBA" id="ARBA00023242"/>
    </source>
</evidence>
<keyword evidence="12" id="KW-0805">Transcription regulation</keyword>
<evidence type="ECO:0000256" key="21">
    <source>
        <dbReference type="SAM" id="MobiDB-lite"/>
    </source>
</evidence>
<accession>A0A8I6TKB2</accession>
<evidence type="ECO:0000256" key="18">
    <source>
        <dbReference type="ARBA" id="ARBA00065799"/>
    </source>
</evidence>
<dbReference type="RefSeq" id="XP_014259580.1">
    <property type="nucleotide sequence ID" value="XM_014404094.2"/>
</dbReference>
<feature type="region of interest" description="Disordered" evidence="21">
    <location>
        <begin position="1"/>
        <end position="38"/>
    </location>
</feature>
<dbReference type="SUPFAM" id="SSF49417">
    <property type="entry name" value="p53-like transcription factors"/>
    <property type="match status" value="1"/>
</dbReference>
<dbReference type="GO" id="GO:0010467">
    <property type="term" value="P:gene expression"/>
    <property type="evidence" value="ECO:0007669"/>
    <property type="project" value="UniProtKB-ARBA"/>
</dbReference>
<dbReference type="GO" id="GO:0005667">
    <property type="term" value="C:transcription regulator complex"/>
    <property type="evidence" value="ECO:0007669"/>
    <property type="project" value="TreeGrafter"/>
</dbReference>
<feature type="compositionally biased region" description="Polar residues" evidence="21">
    <location>
        <begin position="543"/>
        <end position="560"/>
    </location>
</feature>
<dbReference type="SMART" id="SM00429">
    <property type="entry name" value="IPT"/>
    <property type="match status" value="1"/>
</dbReference>
<evidence type="ECO:0000256" key="12">
    <source>
        <dbReference type="ARBA" id="ARBA00023015"/>
    </source>
</evidence>
<dbReference type="GO" id="GO:0045944">
    <property type="term" value="P:positive regulation of transcription by RNA polymerase II"/>
    <property type="evidence" value="ECO:0007669"/>
    <property type="project" value="UniProtKB-ARBA"/>
</dbReference>